<evidence type="ECO:0000313" key="2">
    <source>
        <dbReference type="EMBL" id="TMW93167.1"/>
    </source>
</evidence>
<proteinExistence type="predicted"/>
<comment type="caution">
    <text evidence="2">The sequence shown here is derived from an EMBL/GenBank/DDBJ whole genome shotgun (WGS) entry which is preliminary data.</text>
</comment>
<gene>
    <name evidence="2" type="ORF">EJD97_012076</name>
</gene>
<feature type="compositionally biased region" description="Basic residues" evidence="1">
    <location>
        <begin position="223"/>
        <end position="247"/>
    </location>
</feature>
<feature type="region of interest" description="Disordered" evidence="1">
    <location>
        <begin position="218"/>
        <end position="247"/>
    </location>
</feature>
<protein>
    <submittedName>
        <fullName evidence="2">Uncharacterized protein</fullName>
    </submittedName>
</protein>
<dbReference type="PANTHER" id="PTHR35986:SF1">
    <property type="entry name" value="OS10G0430800 PROTEIN"/>
    <property type="match status" value="1"/>
</dbReference>
<evidence type="ECO:0000256" key="1">
    <source>
        <dbReference type="SAM" id="MobiDB-lite"/>
    </source>
</evidence>
<sequence>MAEALFELEEILISRKEALTSEEAKLLNSWKQNAVRDFGIGATGASIATWLVTRRLNNLVRMNLTAGVGFYYGIRRFAKCVDSEIEHILSQHGTRLQTGLAEIMLKKYQHDPHVLQRVSKHFFCENVYNDDSTDQPKPRWRFRNSFEEDVASAHMTYDDAFYNKKINSVKTDLRKTNLQRRKINMSAAADVLEEAIEDPFDCIFGSSASVQDIHHPDAFSSLPRRRNYNQKRSQRRHRMRHKENRDV</sequence>
<name>A0A6N2BE19_SOLCI</name>
<dbReference type="EMBL" id="RXGB01003082">
    <property type="protein sequence ID" value="TMW93167.1"/>
    <property type="molecule type" value="Genomic_DNA"/>
</dbReference>
<accession>A0A6N2BE19</accession>
<dbReference type="AlphaFoldDB" id="A0A6N2BE19"/>
<dbReference type="PANTHER" id="PTHR35986">
    <property type="entry name" value="EXPRESSED PROTEIN"/>
    <property type="match status" value="1"/>
</dbReference>
<organism evidence="2">
    <name type="scientific">Solanum chilense</name>
    <name type="common">Tomato</name>
    <name type="synonym">Lycopersicon chilense</name>
    <dbReference type="NCBI Taxonomy" id="4083"/>
    <lineage>
        <taxon>Eukaryota</taxon>
        <taxon>Viridiplantae</taxon>
        <taxon>Streptophyta</taxon>
        <taxon>Embryophyta</taxon>
        <taxon>Tracheophyta</taxon>
        <taxon>Spermatophyta</taxon>
        <taxon>Magnoliopsida</taxon>
        <taxon>eudicotyledons</taxon>
        <taxon>Gunneridae</taxon>
        <taxon>Pentapetalae</taxon>
        <taxon>asterids</taxon>
        <taxon>lamiids</taxon>
        <taxon>Solanales</taxon>
        <taxon>Solanaceae</taxon>
        <taxon>Solanoideae</taxon>
        <taxon>Solaneae</taxon>
        <taxon>Solanum</taxon>
        <taxon>Solanum subgen. Lycopersicon</taxon>
    </lineage>
</organism>
<reference evidence="2" key="1">
    <citation type="submission" date="2019-05" db="EMBL/GenBank/DDBJ databases">
        <title>The de novo reference genome and transcriptome assemblies of the wild tomato species Solanum chilense.</title>
        <authorList>
            <person name="Stam R."/>
            <person name="Nosenko T."/>
            <person name="Hoerger A.C."/>
            <person name="Stephan W."/>
            <person name="Seidel M.A."/>
            <person name="Kuhn J.M.M."/>
            <person name="Haberer G."/>
            <person name="Tellier A."/>
        </authorList>
    </citation>
    <scope>NUCLEOTIDE SEQUENCE</scope>
    <source>
        <tissue evidence="2">Mature leaves</tissue>
    </source>
</reference>